<sequence>MVVGMYYRVGLGIFMMLVEGQQVYGVTPGGTREFLGSILKLKALKRALQAWEVEG</sequence>
<name>A0A644SZA2_9ZZZZ</name>
<protein>
    <submittedName>
        <fullName evidence="1">Uncharacterized protein</fullName>
    </submittedName>
</protein>
<comment type="caution">
    <text evidence="1">The sequence shown here is derived from an EMBL/GenBank/DDBJ whole genome shotgun (WGS) entry which is preliminary data.</text>
</comment>
<reference evidence="1" key="1">
    <citation type="submission" date="2019-08" db="EMBL/GenBank/DDBJ databases">
        <authorList>
            <person name="Kucharzyk K."/>
            <person name="Murdoch R.W."/>
            <person name="Higgins S."/>
            <person name="Loffler F."/>
        </authorList>
    </citation>
    <scope>NUCLEOTIDE SEQUENCE</scope>
</reference>
<accession>A0A644SZA2</accession>
<organism evidence="1">
    <name type="scientific">bioreactor metagenome</name>
    <dbReference type="NCBI Taxonomy" id="1076179"/>
    <lineage>
        <taxon>unclassified sequences</taxon>
        <taxon>metagenomes</taxon>
        <taxon>ecological metagenomes</taxon>
    </lineage>
</organism>
<dbReference type="AlphaFoldDB" id="A0A644SZA2"/>
<proteinExistence type="predicted"/>
<evidence type="ECO:0000313" key="1">
    <source>
        <dbReference type="EMBL" id="MPL59597.1"/>
    </source>
</evidence>
<dbReference type="EMBL" id="VSSQ01000010">
    <property type="protein sequence ID" value="MPL59597.1"/>
    <property type="molecule type" value="Genomic_DNA"/>
</dbReference>
<gene>
    <name evidence="1" type="ORF">SDC9_05151</name>
</gene>